<keyword evidence="4 8" id="KW-0812">Transmembrane</keyword>
<keyword evidence="5 8" id="KW-1133">Transmembrane helix</keyword>
<organism evidence="9 10">
    <name type="scientific">Micromonospora polyrhachis</name>
    <dbReference type="NCBI Taxonomy" id="1282883"/>
    <lineage>
        <taxon>Bacteria</taxon>
        <taxon>Bacillati</taxon>
        <taxon>Actinomycetota</taxon>
        <taxon>Actinomycetes</taxon>
        <taxon>Micromonosporales</taxon>
        <taxon>Micromonosporaceae</taxon>
        <taxon>Micromonospora</taxon>
    </lineage>
</organism>
<keyword evidence="2" id="KW-0813">Transport</keyword>
<comment type="subcellular location">
    <subcellularLocation>
        <location evidence="1">Cell membrane</location>
        <topology evidence="1">Multi-pass membrane protein</topology>
    </subcellularLocation>
</comment>
<feature type="transmembrane region" description="Helical" evidence="8">
    <location>
        <begin position="17"/>
        <end position="35"/>
    </location>
</feature>
<evidence type="ECO:0000256" key="8">
    <source>
        <dbReference type="SAM" id="Phobius"/>
    </source>
</evidence>
<evidence type="ECO:0000256" key="1">
    <source>
        <dbReference type="ARBA" id="ARBA00004651"/>
    </source>
</evidence>
<feature type="transmembrane region" description="Helical" evidence="8">
    <location>
        <begin position="47"/>
        <end position="66"/>
    </location>
</feature>
<dbReference type="PANTHER" id="PTHR32024">
    <property type="entry name" value="TRK SYSTEM POTASSIUM UPTAKE PROTEIN TRKG-RELATED"/>
    <property type="match status" value="1"/>
</dbReference>
<evidence type="ECO:0000313" key="9">
    <source>
        <dbReference type="EMBL" id="MBB4958317.1"/>
    </source>
</evidence>
<feature type="transmembrane region" description="Helical" evidence="8">
    <location>
        <begin position="301"/>
        <end position="333"/>
    </location>
</feature>
<dbReference type="RefSeq" id="WP_312882016.1">
    <property type="nucleotide sequence ID" value="NZ_JACHJW010000001.1"/>
</dbReference>
<feature type="transmembrane region" description="Helical" evidence="8">
    <location>
        <begin position="129"/>
        <end position="151"/>
    </location>
</feature>
<evidence type="ECO:0000256" key="7">
    <source>
        <dbReference type="ARBA" id="ARBA00023136"/>
    </source>
</evidence>
<comment type="caution">
    <text evidence="9">The sequence shown here is derived from an EMBL/GenBank/DDBJ whole genome shotgun (WGS) entry which is preliminary data.</text>
</comment>
<gene>
    <name evidence="9" type="ORF">FHR38_002050</name>
</gene>
<dbReference type="GO" id="GO:0030001">
    <property type="term" value="P:metal ion transport"/>
    <property type="evidence" value="ECO:0007669"/>
    <property type="project" value="UniProtKB-ARBA"/>
</dbReference>
<feature type="transmembrane region" description="Helical" evidence="8">
    <location>
        <begin position="195"/>
        <end position="215"/>
    </location>
</feature>
<dbReference type="AlphaFoldDB" id="A0A7W7SQ67"/>
<dbReference type="PANTHER" id="PTHR32024:SF1">
    <property type="entry name" value="KTR SYSTEM POTASSIUM UPTAKE PROTEIN B"/>
    <property type="match status" value="1"/>
</dbReference>
<keyword evidence="6" id="KW-0406">Ion transport</keyword>
<dbReference type="Proteomes" id="UP000578819">
    <property type="component" value="Unassembled WGS sequence"/>
</dbReference>
<evidence type="ECO:0000256" key="5">
    <source>
        <dbReference type="ARBA" id="ARBA00022989"/>
    </source>
</evidence>
<keyword evidence="10" id="KW-1185">Reference proteome</keyword>
<accession>A0A7W7SQ67</accession>
<keyword evidence="7 8" id="KW-0472">Membrane</keyword>
<proteinExistence type="predicted"/>
<sequence length="450" mass="48189">MRARGLTASVLRYPVRAVPLAFLGAIAVVTALLMLPAARAGPGSASFLPALFTATSAVCVTGLNVTDTLEYWSTFGHVLITVATQIGGYGIMTVALLLALLVSQRLGLRNRLLLQTESGGLSLGDVRWVLLRGALIVLVCESTIAVILAARLWLEYAYPPGRALWYGVFHAVQAFNNCGFALFDGSLTRFVGDAWICLPITFGVIAGSIGFPVLFDLRRWWRQPAHWSVQTRLTIGGSITLLVVGFLAILAAEWANPHTLGPFDVPTKLLAAFVQGTMPRSGGFNSVEYGQMRDESIAITIGLMFVGGGSASTAGGIKVTTFFLLAFVLWAEIRGEPDVVVGRRRIATATQRQAMTIALLGVAMVAVGTLLMMAFTRGLRFHWAMFEVVSAFSTTGLTGGVTGALPTEGQVLLIVLMYVGRLGTIIAASALALNTRHRLYQYPEERPIVG</sequence>
<evidence type="ECO:0000256" key="2">
    <source>
        <dbReference type="ARBA" id="ARBA00022448"/>
    </source>
</evidence>
<protein>
    <submittedName>
        <fullName evidence="9">Potassium uptake TrkH family protein</fullName>
    </submittedName>
</protein>
<dbReference type="Pfam" id="PF02386">
    <property type="entry name" value="TrkH"/>
    <property type="match status" value="1"/>
</dbReference>
<feature type="transmembrane region" description="Helical" evidence="8">
    <location>
        <begin position="411"/>
        <end position="433"/>
    </location>
</feature>
<keyword evidence="3" id="KW-1003">Cell membrane</keyword>
<evidence type="ECO:0000313" key="10">
    <source>
        <dbReference type="Proteomes" id="UP000578819"/>
    </source>
</evidence>
<feature type="transmembrane region" description="Helical" evidence="8">
    <location>
        <begin position="353"/>
        <end position="376"/>
    </location>
</feature>
<dbReference type="InterPro" id="IPR003445">
    <property type="entry name" value="Cat_transpt"/>
</dbReference>
<dbReference type="GO" id="GO:0008324">
    <property type="term" value="F:monoatomic cation transmembrane transporter activity"/>
    <property type="evidence" value="ECO:0007669"/>
    <property type="project" value="InterPro"/>
</dbReference>
<dbReference type="EMBL" id="JACHJW010000001">
    <property type="protein sequence ID" value="MBB4958317.1"/>
    <property type="molecule type" value="Genomic_DNA"/>
</dbReference>
<evidence type="ECO:0000256" key="3">
    <source>
        <dbReference type="ARBA" id="ARBA00022475"/>
    </source>
</evidence>
<feature type="transmembrane region" description="Helical" evidence="8">
    <location>
        <begin position="235"/>
        <end position="255"/>
    </location>
</feature>
<evidence type="ECO:0000256" key="6">
    <source>
        <dbReference type="ARBA" id="ARBA00023065"/>
    </source>
</evidence>
<reference evidence="9 10" key="1">
    <citation type="submission" date="2020-08" db="EMBL/GenBank/DDBJ databases">
        <title>Sequencing the genomes of 1000 actinobacteria strains.</title>
        <authorList>
            <person name="Klenk H.-P."/>
        </authorList>
    </citation>
    <scope>NUCLEOTIDE SEQUENCE [LARGE SCALE GENOMIC DNA]</scope>
    <source>
        <strain evidence="9 10">DSM 45886</strain>
    </source>
</reference>
<evidence type="ECO:0000256" key="4">
    <source>
        <dbReference type="ARBA" id="ARBA00022692"/>
    </source>
</evidence>
<dbReference type="GO" id="GO:0005886">
    <property type="term" value="C:plasma membrane"/>
    <property type="evidence" value="ECO:0007669"/>
    <property type="project" value="UniProtKB-SubCell"/>
</dbReference>
<feature type="transmembrane region" description="Helical" evidence="8">
    <location>
        <begin position="86"/>
        <end position="108"/>
    </location>
</feature>
<name>A0A7W7SQ67_9ACTN</name>